<keyword evidence="3" id="KW-1185">Reference proteome</keyword>
<dbReference type="Proteomes" id="UP000701801">
    <property type="component" value="Unassembled WGS sequence"/>
</dbReference>
<gene>
    <name evidence="2" type="ORF">HYALB_00011321</name>
</gene>
<sequence>MQMSLVLVVLVSVVSVVGTSIPTFAGRLHLFDRSPSKKSNIVLQDREERSDFFQDKYPTVLEAKEEPFEIKSPVPKPNVGA</sequence>
<dbReference type="EMBL" id="CAJVRM010000067">
    <property type="protein sequence ID" value="CAG8973231.1"/>
    <property type="molecule type" value="Genomic_DNA"/>
</dbReference>
<organism evidence="2 3">
    <name type="scientific">Hymenoscyphus albidus</name>
    <dbReference type="NCBI Taxonomy" id="595503"/>
    <lineage>
        <taxon>Eukaryota</taxon>
        <taxon>Fungi</taxon>
        <taxon>Dikarya</taxon>
        <taxon>Ascomycota</taxon>
        <taxon>Pezizomycotina</taxon>
        <taxon>Leotiomycetes</taxon>
        <taxon>Helotiales</taxon>
        <taxon>Helotiaceae</taxon>
        <taxon>Hymenoscyphus</taxon>
    </lineage>
</organism>
<evidence type="ECO:0000313" key="3">
    <source>
        <dbReference type="Proteomes" id="UP000701801"/>
    </source>
</evidence>
<feature type="signal peptide" evidence="1">
    <location>
        <begin position="1"/>
        <end position="18"/>
    </location>
</feature>
<accession>A0A9N9Q4H2</accession>
<dbReference type="AlphaFoldDB" id="A0A9N9Q4H2"/>
<name>A0A9N9Q4H2_9HELO</name>
<evidence type="ECO:0000256" key="1">
    <source>
        <dbReference type="SAM" id="SignalP"/>
    </source>
</evidence>
<protein>
    <submittedName>
        <fullName evidence="2">Uncharacterized protein</fullName>
    </submittedName>
</protein>
<comment type="caution">
    <text evidence="2">The sequence shown here is derived from an EMBL/GenBank/DDBJ whole genome shotgun (WGS) entry which is preliminary data.</text>
</comment>
<feature type="chain" id="PRO_5040462678" evidence="1">
    <location>
        <begin position="19"/>
        <end position="81"/>
    </location>
</feature>
<proteinExistence type="predicted"/>
<keyword evidence="1" id="KW-0732">Signal</keyword>
<reference evidence="2" key="1">
    <citation type="submission" date="2021-07" db="EMBL/GenBank/DDBJ databases">
        <authorList>
            <person name="Durling M."/>
        </authorList>
    </citation>
    <scope>NUCLEOTIDE SEQUENCE</scope>
</reference>
<evidence type="ECO:0000313" key="2">
    <source>
        <dbReference type="EMBL" id="CAG8973231.1"/>
    </source>
</evidence>